<dbReference type="OrthoDB" id="9813917at2"/>
<dbReference type="InterPro" id="IPR050539">
    <property type="entry name" value="ThrE_Dicarb/AminoAcid_Exp"/>
</dbReference>
<evidence type="ECO:0000256" key="7">
    <source>
        <dbReference type="SAM" id="Phobius"/>
    </source>
</evidence>
<evidence type="ECO:0000313" key="9">
    <source>
        <dbReference type="EMBL" id="KNE21570.1"/>
    </source>
</evidence>
<sequence length="249" mass="26279">MSAQPGSVAKVCLLAGKIMLESGAETYRVEDTMNRIAASLGLENAESYATPTGIQFSTEGEASYFRRISNRSNDLQKIADVNSISRQITAQSLDAKEALLLLKGIQHNSETFPFWLQLIASALASGSFAIMFGGSWADFAPSCIAGAGGYAAMIGFDKLLEIRFIAEFVASFLIAVIAVISINAEFGQHMDKIIIGAVMPLVPGLHITNAVRDLMAGHLIAGISKGVEATLTAIAIGAGVAVLFAFLPH</sequence>
<evidence type="ECO:0000259" key="8">
    <source>
        <dbReference type="Pfam" id="PF06738"/>
    </source>
</evidence>
<evidence type="ECO:0000256" key="1">
    <source>
        <dbReference type="ARBA" id="ARBA00004651"/>
    </source>
</evidence>
<dbReference type="RefSeq" id="WP_050351002.1">
    <property type="nucleotide sequence ID" value="NZ_BOSN01000004.1"/>
</dbReference>
<feature type="transmembrane region" description="Helical" evidence="7">
    <location>
        <begin position="112"/>
        <end position="133"/>
    </location>
</feature>
<dbReference type="GO" id="GO:0022857">
    <property type="term" value="F:transmembrane transporter activity"/>
    <property type="evidence" value="ECO:0007669"/>
    <property type="project" value="InterPro"/>
</dbReference>
<keyword evidence="3 7" id="KW-0812">Transmembrane</keyword>
<comment type="subcellular location">
    <subcellularLocation>
        <location evidence="1">Cell membrane</location>
        <topology evidence="1">Multi-pass membrane protein</topology>
    </subcellularLocation>
</comment>
<comment type="similarity">
    <text evidence="6">Belongs to the ThrE exporter (TC 2.A.79) family.</text>
</comment>
<evidence type="ECO:0000256" key="5">
    <source>
        <dbReference type="ARBA" id="ARBA00023136"/>
    </source>
</evidence>
<feature type="transmembrane region" description="Helical" evidence="7">
    <location>
        <begin position="227"/>
        <end position="247"/>
    </location>
</feature>
<dbReference type="InterPro" id="IPR010619">
    <property type="entry name" value="ThrE-like_N"/>
</dbReference>
<keyword evidence="2" id="KW-1003">Cell membrane</keyword>
<evidence type="ECO:0000256" key="4">
    <source>
        <dbReference type="ARBA" id="ARBA00022989"/>
    </source>
</evidence>
<accession>A0A0L0QSB4</accession>
<feature type="domain" description="Threonine/serine exporter-like N-terminal" evidence="8">
    <location>
        <begin position="11"/>
        <end position="246"/>
    </location>
</feature>
<reference evidence="10" key="1">
    <citation type="submission" date="2015-07" db="EMBL/GenBank/DDBJ databases">
        <title>Fjat-10053 dsm26.</title>
        <authorList>
            <person name="Liu B."/>
            <person name="Wang J."/>
            <person name="Zhu Y."/>
            <person name="Liu G."/>
            <person name="Chen Q."/>
            <person name="Chen Z."/>
            <person name="Lan J."/>
            <person name="Che J."/>
            <person name="Ge C."/>
            <person name="Shi H."/>
            <person name="Pan Z."/>
            <person name="Liu X."/>
        </authorList>
    </citation>
    <scope>NUCLEOTIDE SEQUENCE [LARGE SCALE GENOMIC DNA]</scope>
    <source>
        <strain evidence="10">DSM 26</strain>
    </source>
</reference>
<keyword evidence="10" id="KW-1185">Reference proteome</keyword>
<dbReference type="EMBL" id="LGTO01000005">
    <property type="protein sequence ID" value="KNE21570.1"/>
    <property type="molecule type" value="Genomic_DNA"/>
</dbReference>
<feature type="transmembrane region" description="Helical" evidence="7">
    <location>
        <begin position="193"/>
        <end position="215"/>
    </location>
</feature>
<dbReference type="PANTHER" id="PTHR34390">
    <property type="entry name" value="UPF0442 PROTEIN YJJB-RELATED"/>
    <property type="match status" value="1"/>
</dbReference>
<keyword evidence="4 7" id="KW-1133">Transmembrane helix</keyword>
<comment type="caution">
    <text evidence="9">The sequence shown here is derived from an EMBL/GenBank/DDBJ whole genome shotgun (WGS) entry which is preliminary data.</text>
</comment>
<organism evidence="9 10">
    <name type="scientific">Virgibacillus pantothenticus</name>
    <dbReference type="NCBI Taxonomy" id="1473"/>
    <lineage>
        <taxon>Bacteria</taxon>
        <taxon>Bacillati</taxon>
        <taxon>Bacillota</taxon>
        <taxon>Bacilli</taxon>
        <taxon>Bacillales</taxon>
        <taxon>Bacillaceae</taxon>
        <taxon>Virgibacillus</taxon>
    </lineage>
</organism>
<keyword evidence="5 7" id="KW-0472">Membrane</keyword>
<evidence type="ECO:0000313" key="10">
    <source>
        <dbReference type="Proteomes" id="UP000036780"/>
    </source>
</evidence>
<dbReference type="Proteomes" id="UP000036780">
    <property type="component" value="Unassembled WGS sequence"/>
</dbReference>
<name>A0A0L0QSB4_VIRPA</name>
<evidence type="ECO:0000256" key="2">
    <source>
        <dbReference type="ARBA" id="ARBA00022475"/>
    </source>
</evidence>
<dbReference type="GeneID" id="66872668"/>
<protein>
    <submittedName>
        <fullName evidence="9">Membrane protein</fullName>
    </submittedName>
</protein>
<dbReference type="GO" id="GO:0015744">
    <property type="term" value="P:succinate transport"/>
    <property type="evidence" value="ECO:0007669"/>
    <property type="project" value="TreeGrafter"/>
</dbReference>
<gene>
    <name evidence="9" type="ORF">AFK71_07920</name>
</gene>
<proteinExistence type="inferred from homology"/>
<dbReference type="GO" id="GO:0005886">
    <property type="term" value="C:plasma membrane"/>
    <property type="evidence" value="ECO:0007669"/>
    <property type="project" value="UniProtKB-SubCell"/>
</dbReference>
<dbReference type="PANTHER" id="PTHR34390:SF2">
    <property type="entry name" value="SUCCINATE TRANSPORTER SUBUNIT YJJP-RELATED"/>
    <property type="match status" value="1"/>
</dbReference>
<feature type="transmembrane region" description="Helical" evidence="7">
    <location>
        <begin position="168"/>
        <end position="187"/>
    </location>
</feature>
<evidence type="ECO:0000256" key="3">
    <source>
        <dbReference type="ARBA" id="ARBA00022692"/>
    </source>
</evidence>
<dbReference type="PATRIC" id="fig|1473.5.peg.4627"/>
<dbReference type="AlphaFoldDB" id="A0A0L0QSB4"/>
<dbReference type="Pfam" id="PF06738">
    <property type="entry name" value="ThrE"/>
    <property type="match status" value="1"/>
</dbReference>
<evidence type="ECO:0000256" key="6">
    <source>
        <dbReference type="ARBA" id="ARBA00034125"/>
    </source>
</evidence>